<sequence>MVKPFAQTAQQYNFIRSPGFSHFERKLQIGKVFAGRKLAELHLTGFIIFFYLRLDGIEITQNTGRNQAQGIGIIGPSVSTQDEIAFL</sequence>
<reference evidence="1" key="1">
    <citation type="submission" date="2019-08" db="EMBL/GenBank/DDBJ databases">
        <authorList>
            <person name="Kucharzyk K."/>
            <person name="Murdoch R.W."/>
            <person name="Higgins S."/>
            <person name="Loffler F."/>
        </authorList>
    </citation>
    <scope>NUCLEOTIDE SEQUENCE</scope>
</reference>
<organism evidence="1">
    <name type="scientific">bioreactor metagenome</name>
    <dbReference type="NCBI Taxonomy" id="1076179"/>
    <lineage>
        <taxon>unclassified sequences</taxon>
        <taxon>metagenomes</taxon>
        <taxon>ecological metagenomes</taxon>
    </lineage>
</organism>
<proteinExistence type="predicted"/>
<dbReference type="AlphaFoldDB" id="A0A645G2N2"/>
<accession>A0A645G2N2</accession>
<protein>
    <submittedName>
        <fullName evidence="1">Uncharacterized protein</fullName>
    </submittedName>
</protein>
<name>A0A645G2N2_9ZZZZ</name>
<gene>
    <name evidence="1" type="ORF">SDC9_168480</name>
</gene>
<dbReference type="EMBL" id="VSSQ01068991">
    <property type="protein sequence ID" value="MPN21101.1"/>
    <property type="molecule type" value="Genomic_DNA"/>
</dbReference>
<comment type="caution">
    <text evidence="1">The sequence shown here is derived from an EMBL/GenBank/DDBJ whole genome shotgun (WGS) entry which is preliminary data.</text>
</comment>
<evidence type="ECO:0000313" key="1">
    <source>
        <dbReference type="EMBL" id="MPN21101.1"/>
    </source>
</evidence>